<sequence length="225" mass="24133">MAGRSGPGPGTYMLPPTVGYDKHDITRKRNPAYSMAVKTSVYSKKPSPGPYSIKQNQTRFGDTYNPAYSMGIKTALVARDKVPGPGTYAPEKCPPMKETRPPAYTIGARTPLHKAGLGPGPNQYSVPTTVGVGPRYTMTGKPGGLKCDKSPGPAKYDPTNLNIYKQKAPRVTITGRTAGVSDRSRNPGPAAYCPMYRPCRGGGQITFGVKHSDNSPPLILEEDNF</sequence>
<dbReference type="GO" id="GO:0005856">
    <property type="term" value="C:cytoskeleton"/>
    <property type="evidence" value="ECO:0007669"/>
    <property type="project" value="TreeGrafter"/>
</dbReference>
<reference evidence="2" key="2">
    <citation type="submission" date="2023-05" db="EMBL/GenBank/DDBJ databases">
        <authorList>
            <person name="Fouks B."/>
        </authorList>
    </citation>
    <scope>NUCLEOTIDE SEQUENCE</scope>
    <source>
        <strain evidence="2">Stay&amp;Tobe</strain>
        <tissue evidence="2">Testes</tissue>
    </source>
</reference>
<gene>
    <name evidence="2" type="ORF">L9F63_002521</name>
</gene>
<keyword evidence="3" id="KW-1185">Reference proteome</keyword>
<protein>
    <recommendedName>
        <fullName evidence="4">Outer dense fiber protein 3</fullName>
    </recommendedName>
</protein>
<reference evidence="2" key="1">
    <citation type="journal article" date="2023" name="IScience">
        <title>Live-bearing cockroach genome reveals convergent evolutionary mechanisms linked to viviparity in insects and beyond.</title>
        <authorList>
            <person name="Fouks B."/>
            <person name="Harrison M.C."/>
            <person name="Mikhailova A.A."/>
            <person name="Marchal E."/>
            <person name="English S."/>
            <person name="Carruthers M."/>
            <person name="Jennings E.C."/>
            <person name="Chiamaka E.L."/>
            <person name="Frigard R.A."/>
            <person name="Pippel M."/>
            <person name="Attardo G.M."/>
            <person name="Benoit J.B."/>
            <person name="Bornberg-Bauer E."/>
            <person name="Tobe S.S."/>
        </authorList>
    </citation>
    <scope>NUCLEOTIDE SEQUENCE</scope>
    <source>
        <strain evidence="2">Stay&amp;Tobe</strain>
    </source>
</reference>
<name>A0AAD8ED66_DIPPU</name>
<organism evidence="2 3">
    <name type="scientific">Diploptera punctata</name>
    <name type="common">Pacific beetle cockroach</name>
    <dbReference type="NCBI Taxonomy" id="6984"/>
    <lineage>
        <taxon>Eukaryota</taxon>
        <taxon>Metazoa</taxon>
        <taxon>Ecdysozoa</taxon>
        <taxon>Arthropoda</taxon>
        <taxon>Hexapoda</taxon>
        <taxon>Insecta</taxon>
        <taxon>Pterygota</taxon>
        <taxon>Neoptera</taxon>
        <taxon>Polyneoptera</taxon>
        <taxon>Dictyoptera</taxon>
        <taxon>Blattodea</taxon>
        <taxon>Blaberoidea</taxon>
        <taxon>Blaberidae</taxon>
        <taxon>Diplopterinae</taxon>
        <taxon>Diploptera</taxon>
    </lineage>
</organism>
<dbReference type="InterPro" id="IPR010736">
    <property type="entry name" value="SHIPPO-rpt"/>
</dbReference>
<dbReference type="PANTHER" id="PTHR21580:SF28">
    <property type="entry name" value="BOREALIN N-TERMINAL DOMAIN-CONTAINING PROTEIN-RELATED"/>
    <property type="match status" value="1"/>
</dbReference>
<proteinExistence type="predicted"/>
<accession>A0AAD8ED66</accession>
<evidence type="ECO:0000313" key="2">
    <source>
        <dbReference type="EMBL" id="KAJ9585731.1"/>
    </source>
</evidence>
<evidence type="ECO:0000256" key="1">
    <source>
        <dbReference type="SAM" id="MobiDB-lite"/>
    </source>
</evidence>
<evidence type="ECO:0008006" key="4">
    <source>
        <dbReference type="Google" id="ProtNLM"/>
    </source>
</evidence>
<dbReference type="InterPro" id="IPR051291">
    <property type="entry name" value="CIMAP"/>
</dbReference>
<dbReference type="Proteomes" id="UP001233999">
    <property type="component" value="Unassembled WGS sequence"/>
</dbReference>
<comment type="caution">
    <text evidence="2">The sequence shown here is derived from an EMBL/GenBank/DDBJ whole genome shotgun (WGS) entry which is preliminary data.</text>
</comment>
<feature type="region of interest" description="Disordered" evidence="1">
    <location>
        <begin position="1"/>
        <end position="24"/>
    </location>
</feature>
<evidence type="ECO:0000313" key="3">
    <source>
        <dbReference type="Proteomes" id="UP001233999"/>
    </source>
</evidence>
<dbReference type="Pfam" id="PF07004">
    <property type="entry name" value="SHIPPO-rpt"/>
    <property type="match status" value="5"/>
</dbReference>
<dbReference type="EMBL" id="JASPKZ010007251">
    <property type="protein sequence ID" value="KAJ9585731.1"/>
    <property type="molecule type" value="Genomic_DNA"/>
</dbReference>
<dbReference type="AlphaFoldDB" id="A0AAD8ED66"/>
<dbReference type="PANTHER" id="PTHR21580">
    <property type="entry name" value="SHIPPO-1-RELATED"/>
    <property type="match status" value="1"/>
</dbReference>